<dbReference type="InterPro" id="IPR039191">
    <property type="entry name" value="Nopp140-like"/>
</dbReference>
<feature type="compositionally biased region" description="Basic and acidic residues" evidence="1">
    <location>
        <begin position="264"/>
        <end position="284"/>
    </location>
</feature>
<dbReference type="PANTHER" id="PTHR23216">
    <property type="entry name" value="NUCLEOLAR AND COILED-BODY PHOSPHOPROTEIN 1"/>
    <property type="match status" value="1"/>
</dbReference>
<feature type="region of interest" description="Disordered" evidence="1">
    <location>
        <begin position="385"/>
        <end position="439"/>
    </location>
</feature>
<feature type="compositionally biased region" description="Basic and acidic residues" evidence="1">
    <location>
        <begin position="94"/>
        <end position="105"/>
    </location>
</feature>
<dbReference type="PANTHER" id="PTHR23216:SF1">
    <property type="entry name" value="NUCLEOLAR AND COILED-BODY PHOSPHOPROTEIN 1"/>
    <property type="match status" value="1"/>
</dbReference>
<evidence type="ECO:0000256" key="1">
    <source>
        <dbReference type="SAM" id="MobiDB-lite"/>
    </source>
</evidence>
<reference evidence="3" key="1">
    <citation type="journal article" date="2023" name="Front. Mar. Sci.">
        <title>A new Merluccius polli reference genome to investigate the effects of global change in West African waters.</title>
        <authorList>
            <person name="Mateo J.L."/>
            <person name="Blanco-Fernandez C."/>
            <person name="Garcia-Vazquez E."/>
            <person name="Machado-Schiaffino G."/>
        </authorList>
    </citation>
    <scope>NUCLEOTIDE SEQUENCE</scope>
    <source>
        <strain evidence="3">C29</strain>
        <tissue evidence="3">Fin</tissue>
    </source>
</reference>
<feature type="compositionally biased region" description="Acidic residues" evidence="1">
    <location>
        <begin position="252"/>
        <end position="263"/>
    </location>
</feature>
<evidence type="ECO:0000313" key="4">
    <source>
        <dbReference type="Proteomes" id="UP001174136"/>
    </source>
</evidence>
<feature type="region of interest" description="Disordered" evidence="1">
    <location>
        <begin position="91"/>
        <end position="140"/>
    </location>
</feature>
<evidence type="ECO:0000313" key="3">
    <source>
        <dbReference type="EMBL" id="KAK0143951.1"/>
    </source>
</evidence>
<feature type="compositionally biased region" description="Low complexity" evidence="1">
    <location>
        <begin position="422"/>
        <end position="438"/>
    </location>
</feature>
<organism evidence="3 4">
    <name type="scientific">Merluccius polli</name>
    <name type="common">Benguela hake</name>
    <name type="synonym">Merluccius cadenati</name>
    <dbReference type="NCBI Taxonomy" id="89951"/>
    <lineage>
        <taxon>Eukaryota</taxon>
        <taxon>Metazoa</taxon>
        <taxon>Chordata</taxon>
        <taxon>Craniata</taxon>
        <taxon>Vertebrata</taxon>
        <taxon>Euteleostomi</taxon>
        <taxon>Actinopterygii</taxon>
        <taxon>Neopterygii</taxon>
        <taxon>Teleostei</taxon>
        <taxon>Neoteleostei</taxon>
        <taxon>Acanthomorphata</taxon>
        <taxon>Zeiogadaria</taxon>
        <taxon>Gadariae</taxon>
        <taxon>Gadiformes</taxon>
        <taxon>Gadoidei</taxon>
        <taxon>Merlucciidae</taxon>
        <taxon>Merluccius</taxon>
    </lineage>
</organism>
<accession>A0AA47MPU0</accession>
<feature type="compositionally biased region" description="Basic residues" evidence="1">
    <location>
        <begin position="106"/>
        <end position="118"/>
    </location>
</feature>
<sequence>MDVCDVTPKPLGEFTGFWLLRVRLDREPLYWIWMRVEMTTCELLPVHCSDIIRPQQSMAAGWHQQLQLFTAEVPCFCDTSSTMEKYFQPVQPQKECRGPVEDRGRPGKGGHRQRKPRKQNQNQNQQPNQPPTQASAQQQRAAASIIITMTTITTTTISSMMVRRLTLLILTTINIIIIIIILINKSTTVSSTSSLSSSSSDSSSSNSSDSSSSSSDSSSESSDSSSDKRSLRKPQYSQSCSEISRTHRVMEDADNNDDDDDEEDRRPLIEDAEGHRKQEVSGKERRGRAVPPSHCSLPSVKKKKKKKKKKERTTARTSGRDMSLRKSKSLEAVSSREHGDGEENKDGEMDRNKAEARKNMVKEKVKFSAFLNEITRQVLSPSRLTSLGVTDAGRPRSPGQASGRSSRVEGRPAGPGHRRSRPASADSIHSSSSSSPESTHVVLDLESTVAVVTIAPQEIVSITCTTVLPATPIDLTGAISNAVIRVLLWRDLTHLLTSIHTVETAAGADVNTSVEKKKKKKKSMVTQVISVTMETTTTLSISVAIETIVMERAVALHNSQSPHVVINTTVTTKTNLVCHVTMETRAQIVIMEMMTINTIITITMETITIMTIPEVQVTVIIITMVTNTAQLITITMETITPTQVTLITITMTTTTVQVAIIIITMMINKAQLTAIIMVTTTAQLITTTTTTAKSITITMVTSTAQLIPITMTTTTAQSTSMKPNQGPPIPSLKMALTILLIIQSTTTTTPPHQQTIPTPTQRLTTTSPLTPPTVNPTSTLRRQRPFRSSTRSIPTAIPVDILLSAPPAWRRSRAAAEALLHR</sequence>
<dbReference type="GO" id="GO:0005730">
    <property type="term" value="C:nucleolus"/>
    <property type="evidence" value="ECO:0007669"/>
    <property type="project" value="InterPro"/>
</dbReference>
<feature type="compositionally biased region" description="Low complexity" evidence="1">
    <location>
        <begin position="119"/>
        <end position="140"/>
    </location>
</feature>
<comment type="caution">
    <text evidence="3">The sequence shown here is derived from an EMBL/GenBank/DDBJ whole genome shotgun (WGS) entry which is preliminary data.</text>
</comment>
<dbReference type="AlphaFoldDB" id="A0AA47MPU0"/>
<feature type="transmembrane region" description="Helical" evidence="2">
    <location>
        <begin position="644"/>
        <end position="667"/>
    </location>
</feature>
<gene>
    <name evidence="3" type="ORF">N1851_017715</name>
</gene>
<dbReference type="EMBL" id="JAOPHQ010003181">
    <property type="protein sequence ID" value="KAK0143951.1"/>
    <property type="molecule type" value="Genomic_DNA"/>
</dbReference>
<name>A0AA47MPU0_MERPO</name>
<feature type="compositionally biased region" description="Low complexity" evidence="1">
    <location>
        <begin position="190"/>
        <end position="224"/>
    </location>
</feature>
<evidence type="ECO:0000256" key="2">
    <source>
        <dbReference type="SAM" id="Phobius"/>
    </source>
</evidence>
<feature type="compositionally biased region" description="Basic and acidic residues" evidence="1">
    <location>
        <begin position="334"/>
        <end position="351"/>
    </location>
</feature>
<dbReference type="Proteomes" id="UP001174136">
    <property type="component" value="Unassembled WGS sequence"/>
</dbReference>
<feature type="region of interest" description="Disordered" evidence="1">
    <location>
        <begin position="190"/>
        <end position="351"/>
    </location>
</feature>
<feature type="compositionally biased region" description="Basic and acidic residues" evidence="1">
    <location>
        <begin position="312"/>
        <end position="324"/>
    </location>
</feature>
<keyword evidence="2" id="KW-1133">Transmembrane helix</keyword>
<keyword evidence="2" id="KW-0812">Transmembrane</keyword>
<feature type="compositionally biased region" description="Basic residues" evidence="1">
    <location>
        <begin position="300"/>
        <end position="311"/>
    </location>
</feature>
<feature type="region of interest" description="Disordered" evidence="1">
    <location>
        <begin position="747"/>
        <end position="792"/>
    </location>
</feature>
<feature type="transmembrane region" description="Helical" evidence="2">
    <location>
        <begin position="165"/>
        <end position="183"/>
    </location>
</feature>
<protein>
    <submittedName>
        <fullName evidence="3">Uncharacterized protein</fullName>
    </submittedName>
</protein>
<feature type="compositionally biased region" description="Low complexity" evidence="1">
    <location>
        <begin position="747"/>
        <end position="768"/>
    </location>
</feature>
<keyword evidence="2" id="KW-0472">Membrane</keyword>
<proteinExistence type="predicted"/>
<keyword evidence="4" id="KW-1185">Reference proteome</keyword>